<evidence type="ECO:0000259" key="12">
    <source>
        <dbReference type="Pfam" id="PF01593"/>
    </source>
</evidence>
<dbReference type="EMBL" id="CM000364">
    <property type="protein sequence ID" value="EDX14260.1"/>
    <property type="molecule type" value="Genomic_DNA"/>
</dbReference>
<reference evidence="13 14" key="1">
    <citation type="journal article" date="2007" name="Nature">
        <title>Evolution of genes and genomes on the Drosophila phylogeny.</title>
        <authorList>
            <consortium name="Drosophila 12 Genomes Consortium"/>
            <person name="Clark A.G."/>
            <person name="Eisen M.B."/>
            <person name="Smith D.R."/>
            <person name="Bergman C.M."/>
            <person name="Oliver B."/>
            <person name="Markow T.A."/>
            <person name="Kaufman T.C."/>
            <person name="Kellis M."/>
            <person name="Gelbart W."/>
            <person name="Iyer V.N."/>
            <person name="Pollard D.A."/>
            <person name="Sackton T.B."/>
            <person name="Larracuente A.M."/>
            <person name="Singh N.D."/>
            <person name="Abad J.P."/>
            <person name="Abt D.N."/>
            <person name="Adryan B."/>
            <person name="Aguade M."/>
            <person name="Akashi H."/>
            <person name="Anderson W.W."/>
            <person name="Aquadro C.F."/>
            <person name="Ardell D.H."/>
            <person name="Arguello R."/>
            <person name="Artieri C.G."/>
            <person name="Barbash D.A."/>
            <person name="Barker D."/>
            <person name="Barsanti P."/>
            <person name="Batterham P."/>
            <person name="Batzoglou S."/>
            <person name="Begun D."/>
            <person name="Bhutkar A."/>
            <person name="Blanco E."/>
            <person name="Bosak S.A."/>
            <person name="Bradley R.K."/>
            <person name="Brand A.D."/>
            <person name="Brent M.R."/>
            <person name="Brooks A.N."/>
            <person name="Brown R.H."/>
            <person name="Butlin R.K."/>
            <person name="Caggese C."/>
            <person name="Calvi B.R."/>
            <person name="Bernardo de Carvalho A."/>
            <person name="Caspi A."/>
            <person name="Castrezana S."/>
            <person name="Celniker S.E."/>
            <person name="Chang J.L."/>
            <person name="Chapple C."/>
            <person name="Chatterji S."/>
            <person name="Chinwalla A."/>
            <person name="Civetta A."/>
            <person name="Clifton S.W."/>
            <person name="Comeron J.M."/>
            <person name="Costello J.C."/>
            <person name="Coyne J.A."/>
            <person name="Daub J."/>
            <person name="David R.G."/>
            <person name="Delcher A.L."/>
            <person name="Delehaunty K."/>
            <person name="Do C.B."/>
            <person name="Ebling H."/>
            <person name="Edwards K."/>
            <person name="Eickbush T."/>
            <person name="Evans J.D."/>
            <person name="Filipski A."/>
            <person name="Findeiss S."/>
            <person name="Freyhult E."/>
            <person name="Fulton L."/>
            <person name="Fulton R."/>
            <person name="Garcia A.C."/>
            <person name="Gardiner A."/>
            <person name="Garfield D.A."/>
            <person name="Garvin B.E."/>
            <person name="Gibson G."/>
            <person name="Gilbert D."/>
            <person name="Gnerre S."/>
            <person name="Godfrey J."/>
            <person name="Good R."/>
            <person name="Gotea V."/>
            <person name="Gravely B."/>
            <person name="Greenberg A.J."/>
            <person name="Griffiths-Jones S."/>
            <person name="Gross S."/>
            <person name="Guigo R."/>
            <person name="Gustafson E.A."/>
            <person name="Haerty W."/>
            <person name="Hahn M.W."/>
            <person name="Halligan D.L."/>
            <person name="Halpern A.L."/>
            <person name="Halter G.M."/>
            <person name="Han M.V."/>
            <person name="Heger A."/>
            <person name="Hillier L."/>
            <person name="Hinrichs A.S."/>
            <person name="Holmes I."/>
            <person name="Hoskins R.A."/>
            <person name="Hubisz M.J."/>
            <person name="Hultmark D."/>
            <person name="Huntley M.A."/>
            <person name="Jaffe D.B."/>
            <person name="Jagadeeshan S."/>
            <person name="Jeck W.R."/>
            <person name="Johnson J."/>
            <person name="Jones C.D."/>
            <person name="Jordan W.C."/>
            <person name="Karpen G.H."/>
            <person name="Kataoka E."/>
            <person name="Keightley P.D."/>
            <person name="Kheradpour P."/>
            <person name="Kirkness E.F."/>
            <person name="Koerich L.B."/>
            <person name="Kristiansen K."/>
            <person name="Kudrna D."/>
            <person name="Kulathinal R.J."/>
            <person name="Kumar S."/>
            <person name="Kwok R."/>
            <person name="Lander E."/>
            <person name="Langley C.H."/>
            <person name="Lapoint R."/>
            <person name="Lazzaro B.P."/>
            <person name="Lee S.J."/>
            <person name="Levesque L."/>
            <person name="Li R."/>
            <person name="Lin C.F."/>
            <person name="Lin M.F."/>
            <person name="Lindblad-Toh K."/>
            <person name="Llopart A."/>
            <person name="Long M."/>
            <person name="Low L."/>
            <person name="Lozovsky E."/>
            <person name="Lu J."/>
            <person name="Luo M."/>
            <person name="Machado C.A."/>
            <person name="Makalowski W."/>
            <person name="Marzo M."/>
            <person name="Matsuda M."/>
            <person name="Matzkin L."/>
            <person name="McAllister B."/>
            <person name="McBride C.S."/>
            <person name="McKernan B."/>
            <person name="McKernan K."/>
            <person name="Mendez-Lago M."/>
            <person name="Minx P."/>
            <person name="Mollenhauer M.U."/>
            <person name="Montooth K."/>
            <person name="Mount S.M."/>
            <person name="Mu X."/>
            <person name="Myers E."/>
            <person name="Negre B."/>
            <person name="Newfeld S."/>
            <person name="Nielsen R."/>
            <person name="Noor M.A."/>
            <person name="O'Grady P."/>
            <person name="Pachter L."/>
            <person name="Papaceit M."/>
            <person name="Parisi M.J."/>
            <person name="Parisi M."/>
            <person name="Parts L."/>
            <person name="Pedersen J.S."/>
            <person name="Pesole G."/>
            <person name="Phillippy A.M."/>
            <person name="Ponting C.P."/>
            <person name="Pop M."/>
            <person name="Porcelli D."/>
            <person name="Powell J.R."/>
            <person name="Prohaska S."/>
            <person name="Pruitt K."/>
            <person name="Puig M."/>
            <person name="Quesneville H."/>
            <person name="Ram K.R."/>
            <person name="Rand D."/>
            <person name="Rasmussen M.D."/>
            <person name="Reed L.K."/>
            <person name="Reenan R."/>
            <person name="Reily A."/>
            <person name="Remington K.A."/>
            <person name="Rieger T.T."/>
            <person name="Ritchie M.G."/>
            <person name="Robin C."/>
            <person name="Rogers Y.H."/>
            <person name="Rohde C."/>
            <person name="Rozas J."/>
            <person name="Rubenfield M.J."/>
            <person name="Ruiz A."/>
            <person name="Russo S."/>
            <person name="Salzberg S.L."/>
            <person name="Sanchez-Gracia A."/>
            <person name="Saranga D.J."/>
            <person name="Sato H."/>
            <person name="Schaeffer S.W."/>
            <person name="Schatz M.C."/>
            <person name="Schlenke T."/>
            <person name="Schwartz R."/>
            <person name="Segarra C."/>
            <person name="Singh R.S."/>
            <person name="Sirot L."/>
            <person name="Sirota M."/>
            <person name="Sisneros N.B."/>
            <person name="Smith C.D."/>
            <person name="Smith T.F."/>
            <person name="Spieth J."/>
            <person name="Stage D.E."/>
            <person name="Stark A."/>
            <person name="Stephan W."/>
            <person name="Strausberg R.L."/>
            <person name="Strempel S."/>
            <person name="Sturgill D."/>
            <person name="Sutton G."/>
            <person name="Sutton G.G."/>
            <person name="Tao W."/>
            <person name="Teichmann S."/>
            <person name="Tobari Y.N."/>
            <person name="Tomimura Y."/>
            <person name="Tsolas J.M."/>
            <person name="Valente V.L."/>
            <person name="Venter E."/>
            <person name="Venter J.C."/>
            <person name="Vicario S."/>
            <person name="Vieira F.G."/>
            <person name="Vilella A.J."/>
            <person name="Villasante A."/>
            <person name="Walenz B."/>
            <person name="Wang J."/>
            <person name="Wasserman M."/>
            <person name="Watts T."/>
            <person name="Wilson D."/>
            <person name="Wilson R.K."/>
            <person name="Wing R.A."/>
            <person name="Wolfner M.F."/>
            <person name="Wong A."/>
            <person name="Wong G.K."/>
            <person name="Wu C.I."/>
            <person name="Wu G."/>
            <person name="Yamamoto D."/>
            <person name="Yang H.P."/>
            <person name="Yang S.P."/>
            <person name="Yorke J.A."/>
            <person name="Yoshida K."/>
            <person name="Zdobnov E."/>
            <person name="Zhang P."/>
            <person name="Zhang Y."/>
            <person name="Zimin A.V."/>
            <person name="Baldwin J."/>
            <person name="Abdouelleil A."/>
            <person name="Abdulkadir J."/>
            <person name="Abebe A."/>
            <person name="Abera B."/>
            <person name="Abreu J."/>
            <person name="Acer S.C."/>
            <person name="Aftuck L."/>
            <person name="Alexander A."/>
            <person name="An P."/>
            <person name="Anderson E."/>
            <person name="Anderson S."/>
            <person name="Arachi H."/>
            <person name="Azer M."/>
            <person name="Bachantsang P."/>
            <person name="Barry A."/>
            <person name="Bayul T."/>
            <person name="Berlin A."/>
            <person name="Bessette D."/>
            <person name="Bloom T."/>
            <person name="Blye J."/>
            <person name="Boguslavskiy L."/>
            <person name="Bonnet C."/>
            <person name="Boukhgalter B."/>
            <person name="Bourzgui I."/>
            <person name="Brown A."/>
            <person name="Cahill P."/>
            <person name="Channer S."/>
            <person name="Cheshatsang Y."/>
            <person name="Chuda L."/>
            <person name="Citroen M."/>
            <person name="Collymore A."/>
            <person name="Cooke P."/>
            <person name="Costello M."/>
            <person name="D'Aco K."/>
            <person name="Daza R."/>
            <person name="De Haan G."/>
            <person name="DeGray S."/>
            <person name="DeMaso C."/>
            <person name="Dhargay N."/>
            <person name="Dooley K."/>
            <person name="Dooley E."/>
            <person name="Doricent M."/>
            <person name="Dorje P."/>
            <person name="Dorjee K."/>
            <person name="Dupes A."/>
            <person name="Elong R."/>
            <person name="Falk J."/>
            <person name="Farina A."/>
            <person name="Faro S."/>
            <person name="Ferguson D."/>
            <person name="Fisher S."/>
            <person name="Foley C.D."/>
            <person name="Franke A."/>
            <person name="Friedrich D."/>
            <person name="Gadbois L."/>
            <person name="Gearin G."/>
            <person name="Gearin C.R."/>
            <person name="Giannoukos G."/>
            <person name="Goode T."/>
            <person name="Graham J."/>
            <person name="Grandbois E."/>
            <person name="Grewal S."/>
            <person name="Gyaltsen K."/>
            <person name="Hafez N."/>
            <person name="Hagos B."/>
            <person name="Hall J."/>
            <person name="Henson C."/>
            <person name="Hollinger A."/>
            <person name="Honan T."/>
            <person name="Huard M.D."/>
            <person name="Hughes L."/>
            <person name="Hurhula B."/>
            <person name="Husby M.E."/>
            <person name="Kamat A."/>
            <person name="Kanga B."/>
            <person name="Kashin S."/>
            <person name="Khazanovich D."/>
            <person name="Kisner P."/>
            <person name="Lance K."/>
            <person name="Lara M."/>
            <person name="Lee W."/>
            <person name="Lennon N."/>
            <person name="Letendre F."/>
            <person name="LeVine R."/>
            <person name="Lipovsky A."/>
            <person name="Liu X."/>
            <person name="Liu J."/>
            <person name="Liu S."/>
            <person name="Lokyitsang T."/>
            <person name="Lokyitsang Y."/>
            <person name="Lubonja R."/>
            <person name="Lui A."/>
            <person name="MacDonald P."/>
            <person name="Magnisalis V."/>
            <person name="Maru K."/>
            <person name="Matthews C."/>
            <person name="McCusker W."/>
            <person name="McDonough S."/>
            <person name="Mehta T."/>
            <person name="Meldrim J."/>
            <person name="Meneus L."/>
            <person name="Mihai O."/>
            <person name="Mihalev A."/>
            <person name="Mihova T."/>
            <person name="Mittelman R."/>
            <person name="Mlenga V."/>
            <person name="Montmayeur A."/>
            <person name="Mulrain L."/>
            <person name="Navidi A."/>
            <person name="Naylor J."/>
            <person name="Negash T."/>
            <person name="Nguyen T."/>
            <person name="Nguyen N."/>
            <person name="Nicol R."/>
            <person name="Norbu C."/>
            <person name="Norbu N."/>
            <person name="Novod N."/>
            <person name="O'Neill B."/>
            <person name="Osman S."/>
            <person name="Markiewicz E."/>
            <person name="Oyono O.L."/>
            <person name="Patti C."/>
            <person name="Phunkhang P."/>
            <person name="Pierre F."/>
            <person name="Priest M."/>
            <person name="Raghuraman S."/>
            <person name="Rege F."/>
            <person name="Reyes R."/>
            <person name="Rise C."/>
            <person name="Rogov P."/>
            <person name="Ross K."/>
            <person name="Ryan E."/>
            <person name="Settipalli S."/>
            <person name="Shea T."/>
            <person name="Sherpa N."/>
            <person name="Shi L."/>
            <person name="Shih D."/>
            <person name="Sparrow T."/>
            <person name="Spaulding J."/>
            <person name="Stalker J."/>
            <person name="Stange-Thomann N."/>
            <person name="Stavropoulos S."/>
            <person name="Stone C."/>
            <person name="Strader C."/>
            <person name="Tesfaye S."/>
            <person name="Thomson T."/>
            <person name="Thoulutsang Y."/>
            <person name="Thoulutsang D."/>
            <person name="Topham K."/>
            <person name="Topping I."/>
            <person name="Tsamla T."/>
            <person name="Vassiliev H."/>
            <person name="Vo A."/>
            <person name="Wangchuk T."/>
            <person name="Wangdi T."/>
            <person name="Weiand M."/>
            <person name="Wilkinson J."/>
            <person name="Wilson A."/>
            <person name="Yadav S."/>
            <person name="Young G."/>
            <person name="Yu Q."/>
            <person name="Zembek L."/>
            <person name="Zhong D."/>
            <person name="Zimmer A."/>
            <person name="Zwirko Z."/>
            <person name="Jaffe D.B."/>
            <person name="Alvarez P."/>
            <person name="Brockman W."/>
            <person name="Butler J."/>
            <person name="Chin C."/>
            <person name="Gnerre S."/>
            <person name="Grabherr M."/>
            <person name="Kleber M."/>
            <person name="Mauceli E."/>
            <person name="MacCallum I."/>
        </authorList>
    </citation>
    <scope>NUCLEOTIDE SEQUENCE [LARGE SCALE GENOMIC DNA]</scope>
    <source>
        <strain evidence="14">white501</strain>
    </source>
</reference>
<comment type="pathway">
    <text evidence="2 11">Porphyrin-containing compound metabolism; protoporphyrin-IX biosynthesis; protoporphyrin-IX from protoporphyrinogen-IX: step 1/1.</text>
</comment>
<gene>
    <name evidence="13" type="primary">Dsim\GD18277</name>
    <name evidence="13" type="ORF">Dsim_GD18277</name>
</gene>
<dbReference type="PANTHER" id="PTHR42923:SF3">
    <property type="entry name" value="PROTOPORPHYRINOGEN OXIDASE"/>
    <property type="match status" value="1"/>
</dbReference>
<dbReference type="InterPro" id="IPR002937">
    <property type="entry name" value="Amino_oxidase"/>
</dbReference>
<keyword evidence="9 11" id="KW-0627">Porphyrin biosynthesis</keyword>
<evidence type="ECO:0000256" key="1">
    <source>
        <dbReference type="ARBA" id="ARBA00002600"/>
    </source>
</evidence>
<keyword evidence="8 11" id="KW-0350">Heme biosynthesis</keyword>
<dbReference type="Bgee" id="FBgn0189810">
    <property type="expression patterns" value="Expressed in male reproductive system and 3 other cell types or tissues"/>
</dbReference>
<keyword evidence="7 11" id="KW-0560">Oxidoreductase</keyword>
<dbReference type="PhylomeDB" id="B4QTQ6"/>
<protein>
    <recommendedName>
        <fullName evidence="4 11">Protoporphyrinogen oxidase</fullName>
        <ecNumber evidence="4 11">1.3.3.4</ecNumber>
    </recommendedName>
</protein>
<evidence type="ECO:0000313" key="13">
    <source>
        <dbReference type="EMBL" id="EDX14260.1"/>
    </source>
</evidence>
<dbReference type="FunFam" id="3.50.50.60:FF:000193">
    <property type="entry name" value="Protoporphyrinogen oxidase"/>
    <property type="match status" value="1"/>
</dbReference>
<keyword evidence="14" id="KW-1185">Reference proteome</keyword>
<dbReference type="EC" id="1.3.3.4" evidence="4 11"/>
<dbReference type="InterPro" id="IPR004572">
    <property type="entry name" value="Protoporphyrinogen_oxidase"/>
</dbReference>
<dbReference type="Proteomes" id="UP000000304">
    <property type="component" value="Chromosome 3R"/>
</dbReference>
<evidence type="ECO:0000256" key="9">
    <source>
        <dbReference type="ARBA" id="ARBA00023244"/>
    </source>
</evidence>
<dbReference type="Pfam" id="PF01593">
    <property type="entry name" value="Amino_oxidase"/>
    <property type="match status" value="1"/>
</dbReference>
<evidence type="ECO:0000256" key="8">
    <source>
        <dbReference type="ARBA" id="ARBA00023133"/>
    </source>
</evidence>
<dbReference type="OrthoDB" id="419752at2759"/>
<dbReference type="PANTHER" id="PTHR42923">
    <property type="entry name" value="PROTOPORPHYRINOGEN OXIDASE"/>
    <property type="match status" value="1"/>
</dbReference>
<comment type="cofactor">
    <cofactor evidence="11">
        <name>FAD</name>
        <dbReference type="ChEBI" id="CHEBI:57692"/>
    </cofactor>
    <text evidence="11">Binds 1 FAD per subunit.</text>
</comment>
<dbReference type="Gene3D" id="3.50.50.60">
    <property type="entry name" value="FAD/NAD(P)-binding domain"/>
    <property type="match status" value="1"/>
</dbReference>
<dbReference type="GO" id="GO:0004729">
    <property type="term" value="F:oxygen-dependent protoporphyrinogen oxidase activity"/>
    <property type="evidence" value="ECO:0007669"/>
    <property type="project" value="UniProtKB-UniRule"/>
</dbReference>
<evidence type="ECO:0000256" key="6">
    <source>
        <dbReference type="ARBA" id="ARBA00022827"/>
    </source>
</evidence>
<evidence type="ECO:0000256" key="5">
    <source>
        <dbReference type="ARBA" id="ARBA00022630"/>
    </source>
</evidence>
<accession>B4QTQ6</accession>
<comment type="subcellular location">
    <subcellularLocation>
        <location evidence="11">Mitochondrion inner membrane</location>
    </subcellularLocation>
</comment>
<evidence type="ECO:0000256" key="3">
    <source>
        <dbReference type="ARBA" id="ARBA00010551"/>
    </source>
</evidence>
<comment type="similarity">
    <text evidence="3 11">Belongs to the protoporphyrinogen/coproporphyrinogen oxidase family. Protoporphyrinogen oxidase subfamily.</text>
</comment>
<keyword evidence="5 11" id="KW-0285">Flavoprotein</keyword>
<keyword evidence="6 11" id="KW-0274">FAD</keyword>
<dbReference type="SUPFAM" id="SSF54373">
    <property type="entry name" value="FAD-linked reductases, C-terminal domain"/>
    <property type="match status" value="1"/>
</dbReference>
<dbReference type="AlphaFoldDB" id="B4QTQ6"/>
<dbReference type="GO" id="GO:0006782">
    <property type="term" value="P:protoporphyrinogen IX biosynthetic process"/>
    <property type="evidence" value="ECO:0007669"/>
    <property type="project" value="UniProtKB-UniRule"/>
</dbReference>
<dbReference type="OMA" id="WFDQWFG"/>
<dbReference type="STRING" id="7240.B4QTQ6"/>
<name>B4QTQ6_DROSI</name>
<evidence type="ECO:0000256" key="4">
    <source>
        <dbReference type="ARBA" id="ARBA00012867"/>
    </source>
</evidence>
<evidence type="ECO:0000256" key="11">
    <source>
        <dbReference type="RuleBase" id="RU367069"/>
    </source>
</evidence>
<dbReference type="UniPathway" id="UPA00251">
    <property type="reaction ID" value="UER00324"/>
</dbReference>
<feature type="domain" description="Amine oxidase" evidence="12">
    <location>
        <begin position="108"/>
        <end position="570"/>
    </location>
</feature>
<proteinExistence type="inferred from homology"/>
<comment type="function">
    <text evidence="1 11">Catalyzes the 6-electron oxidation of protoporphyrinogen-IX to form protoporphyrin-IX.</text>
</comment>
<evidence type="ECO:0000256" key="2">
    <source>
        <dbReference type="ARBA" id="ARBA00005073"/>
    </source>
</evidence>
<dbReference type="SUPFAM" id="SSF51905">
    <property type="entry name" value="FAD/NAD(P)-binding domain"/>
    <property type="match status" value="1"/>
</dbReference>
<dbReference type="GO" id="GO:0005743">
    <property type="term" value="C:mitochondrial inner membrane"/>
    <property type="evidence" value="ECO:0007669"/>
    <property type="project" value="UniProtKB-SubCell"/>
</dbReference>
<evidence type="ECO:0000256" key="10">
    <source>
        <dbReference type="ARBA" id="ARBA00047554"/>
    </source>
</evidence>
<dbReference type="NCBIfam" id="TIGR00562">
    <property type="entry name" value="proto_IX_ox"/>
    <property type="match status" value="1"/>
</dbReference>
<dbReference type="InterPro" id="IPR050464">
    <property type="entry name" value="Zeta_carotene_desat/Oxidored"/>
</dbReference>
<organism evidence="13 14">
    <name type="scientific">Drosophila simulans</name>
    <name type="common">Fruit fly</name>
    <dbReference type="NCBI Taxonomy" id="7240"/>
    <lineage>
        <taxon>Eukaryota</taxon>
        <taxon>Metazoa</taxon>
        <taxon>Ecdysozoa</taxon>
        <taxon>Arthropoda</taxon>
        <taxon>Hexapoda</taxon>
        <taxon>Insecta</taxon>
        <taxon>Pterygota</taxon>
        <taxon>Neoptera</taxon>
        <taxon>Endopterygota</taxon>
        <taxon>Diptera</taxon>
        <taxon>Brachycera</taxon>
        <taxon>Muscomorpha</taxon>
        <taxon>Ephydroidea</taxon>
        <taxon>Drosophilidae</taxon>
        <taxon>Drosophila</taxon>
        <taxon>Sophophora</taxon>
    </lineage>
</organism>
<dbReference type="SMR" id="B4QTQ6"/>
<evidence type="ECO:0000256" key="7">
    <source>
        <dbReference type="ARBA" id="ARBA00023002"/>
    </source>
</evidence>
<sequence>MEIGGPMYFRTAQARLWELFGVLRLNHHEIQNFSSANNIDCKLSDFGFKLIDSFNDSYVTWVYFGLNDRSRHRILRLQTKTSLNPLRDSGATRSSRRNMSTAVLGGGLSGLSAGYYLLRRFGKPLTIYEASPRVGGWVRSENRKDRNFIFESGPRTIRPVGEPGANTLELVEELKLEVTPIRRSHVAARNRMLYAKGQLCMLPNSPKGLFGVLPPFTKPLYKALLQDLFTASKKAKLEDESIYSFAERRFGKEIADYAISPMICGICAGDAREISVRFLMEGLFEKEQKYGGVLKGTLISRFEKNKTKDTKDGLFAEGQPKLYAQAVKEKWAMYGLQGGLENLPKTMRKYLGERDVNVQLSNECRNLTFSSSGVRMNIKDAEVPVEHVVSSLPAYKLAPLVKQQHPSLSAQLLSIPYVDVLVVNMQFPGKLLKQDGFGLLVPPVEKLPLLGVIFDSCCFDMGENTVLTVMMGGHWFDQWFGDRPSPKQILDLATSHVQKMLQIREEPKFSRVHTLHKCIPQYTVGHKRRVEAIRNYIKTYKLPLSVCGAAYDGVGINDVILSARRQVEAIPLS</sequence>
<comment type="catalytic activity">
    <reaction evidence="10 11">
        <text>protoporphyrinogen IX + 3 O2 = protoporphyrin IX + 3 H2O2</text>
        <dbReference type="Rhea" id="RHEA:25576"/>
        <dbReference type="ChEBI" id="CHEBI:15379"/>
        <dbReference type="ChEBI" id="CHEBI:16240"/>
        <dbReference type="ChEBI" id="CHEBI:57306"/>
        <dbReference type="ChEBI" id="CHEBI:57307"/>
        <dbReference type="EC" id="1.3.3.4"/>
    </reaction>
</comment>
<dbReference type="HOGENOM" id="CLU_009629_2_1_1"/>
<evidence type="ECO:0000313" key="14">
    <source>
        <dbReference type="Proteomes" id="UP000000304"/>
    </source>
</evidence>
<dbReference type="InterPro" id="IPR036188">
    <property type="entry name" value="FAD/NAD-bd_sf"/>
</dbReference>